<dbReference type="FunCoup" id="A0A0P0WT32">
    <property type="interactions" value="1"/>
</dbReference>
<accession>A0A0P0WT32</accession>
<dbReference type="EMBL" id="AP014962">
    <property type="protein sequence ID" value="BAS96210.1"/>
    <property type="molecule type" value="Genomic_DNA"/>
</dbReference>
<protein>
    <submittedName>
        <fullName evidence="1">Os06g0153150 protein</fullName>
    </submittedName>
</protein>
<reference evidence="1 2" key="3">
    <citation type="journal article" date="2013" name="Rice">
        <title>Improvement of the Oryza sativa Nipponbare reference genome using next generation sequence and optical map data.</title>
        <authorList>
            <person name="Kawahara Y."/>
            <person name="de la Bastide M."/>
            <person name="Hamilton J.P."/>
            <person name="Kanamori H."/>
            <person name="McCombie W.R."/>
            <person name="Ouyang S."/>
            <person name="Schwartz D.C."/>
            <person name="Tanaka T."/>
            <person name="Wu J."/>
            <person name="Zhou S."/>
            <person name="Childs K.L."/>
            <person name="Davidson R.M."/>
            <person name="Lin H."/>
            <person name="Quesada-Ocampo L."/>
            <person name="Vaillancourt B."/>
            <person name="Sakai H."/>
            <person name="Lee S.S."/>
            <person name="Kim J."/>
            <person name="Numa H."/>
            <person name="Itoh T."/>
            <person name="Buell C.R."/>
            <person name="Matsumoto T."/>
        </authorList>
    </citation>
    <scope>NUCLEOTIDE SEQUENCE [LARGE SCALE GENOMIC DNA]</scope>
    <source>
        <strain evidence="2">cv. Nipponbare</strain>
    </source>
</reference>
<proteinExistence type="predicted"/>
<gene>
    <name evidence="1" type="ordered locus">Os06g0153150</name>
    <name evidence="1" type="ORF">OSNPB_060153150</name>
</gene>
<dbReference type="PaxDb" id="39947-A0A0P0WT32"/>
<sequence length="116" mass="11209">MPTPTQSANGAAAAAPGDLGMGVGGRCVPTLPAGGRGEEGDGGGFGGCGRDAGGSGLVVAACRTGARCRARFGGVLVPCRPRANRDVKRKGFFGGGGGPHPVGAGFTILISDQNLS</sequence>
<reference evidence="1 2" key="2">
    <citation type="journal article" date="2013" name="Plant Cell Physiol.">
        <title>Rice Annotation Project Database (RAP-DB): an integrative and interactive database for rice genomics.</title>
        <authorList>
            <person name="Sakai H."/>
            <person name="Lee S.S."/>
            <person name="Tanaka T."/>
            <person name="Numa H."/>
            <person name="Kim J."/>
            <person name="Kawahara Y."/>
            <person name="Wakimoto H."/>
            <person name="Yang C.C."/>
            <person name="Iwamoto M."/>
            <person name="Abe T."/>
            <person name="Yamada Y."/>
            <person name="Muto A."/>
            <person name="Inokuchi H."/>
            <person name="Ikemura T."/>
            <person name="Matsumoto T."/>
            <person name="Sasaki T."/>
            <person name="Itoh T."/>
        </authorList>
    </citation>
    <scope>NUCLEOTIDE SEQUENCE [LARGE SCALE GENOMIC DNA]</scope>
    <source>
        <strain evidence="2">cv. Nipponbare</strain>
    </source>
</reference>
<reference evidence="2" key="1">
    <citation type="journal article" date="2005" name="Nature">
        <title>The map-based sequence of the rice genome.</title>
        <authorList>
            <consortium name="International rice genome sequencing project (IRGSP)"/>
            <person name="Matsumoto T."/>
            <person name="Wu J."/>
            <person name="Kanamori H."/>
            <person name="Katayose Y."/>
            <person name="Fujisawa M."/>
            <person name="Namiki N."/>
            <person name="Mizuno H."/>
            <person name="Yamamoto K."/>
            <person name="Antonio B.A."/>
            <person name="Baba T."/>
            <person name="Sakata K."/>
            <person name="Nagamura Y."/>
            <person name="Aoki H."/>
            <person name="Arikawa K."/>
            <person name="Arita K."/>
            <person name="Bito T."/>
            <person name="Chiden Y."/>
            <person name="Fujitsuka N."/>
            <person name="Fukunaka R."/>
            <person name="Hamada M."/>
            <person name="Harada C."/>
            <person name="Hayashi A."/>
            <person name="Hijishita S."/>
            <person name="Honda M."/>
            <person name="Hosokawa S."/>
            <person name="Ichikawa Y."/>
            <person name="Idonuma A."/>
            <person name="Iijima M."/>
            <person name="Ikeda M."/>
            <person name="Ikeno M."/>
            <person name="Ito K."/>
            <person name="Ito S."/>
            <person name="Ito T."/>
            <person name="Ito Y."/>
            <person name="Ito Y."/>
            <person name="Iwabuchi A."/>
            <person name="Kamiya K."/>
            <person name="Karasawa W."/>
            <person name="Kurita K."/>
            <person name="Katagiri S."/>
            <person name="Kikuta A."/>
            <person name="Kobayashi H."/>
            <person name="Kobayashi N."/>
            <person name="Machita K."/>
            <person name="Maehara T."/>
            <person name="Masukawa M."/>
            <person name="Mizubayashi T."/>
            <person name="Mukai Y."/>
            <person name="Nagasaki H."/>
            <person name="Nagata Y."/>
            <person name="Naito S."/>
            <person name="Nakashima M."/>
            <person name="Nakama Y."/>
            <person name="Nakamichi Y."/>
            <person name="Nakamura M."/>
            <person name="Meguro A."/>
            <person name="Negishi M."/>
            <person name="Ohta I."/>
            <person name="Ohta T."/>
            <person name="Okamoto M."/>
            <person name="Ono N."/>
            <person name="Saji S."/>
            <person name="Sakaguchi M."/>
            <person name="Sakai K."/>
            <person name="Shibata M."/>
            <person name="Shimokawa T."/>
            <person name="Song J."/>
            <person name="Takazaki Y."/>
            <person name="Terasawa K."/>
            <person name="Tsugane M."/>
            <person name="Tsuji K."/>
            <person name="Ueda S."/>
            <person name="Waki K."/>
            <person name="Yamagata H."/>
            <person name="Yamamoto M."/>
            <person name="Yamamoto S."/>
            <person name="Yamane H."/>
            <person name="Yoshiki S."/>
            <person name="Yoshihara R."/>
            <person name="Yukawa K."/>
            <person name="Zhong H."/>
            <person name="Yano M."/>
            <person name="Yuan Q."/>
            <person name="Ouyang S."/>
            <person name="Liu J."/>
            <person name="Jones K.M."/>
            <person name="Gansberger K."/>
            <person name="Moffat K."/>
            <person name="Hill J."/>
            <person name="Bera J."/>
            <person name="Fadrosh D."/>
            <person name="Jin S."/>
            <person name="Johri S."/>
            <person name="Kim M."/>
            <person name="Overton L."/>
            <person name="Reardon M."/>
            <person name="Tsitrin T."/>
            <person name="Vuong H."/>
            <person name="Weaver B."/>
            <person name="Ciecko A."/>
            <person name="Tallon L."/>
            <person name="Jackson J."/>
            <person name="Pai G."/>
            <person name="Aken S.V."/>
            <person name="Utterback T."/>
            <person name="Reidmuller S."/>
            <person name="Feldblyum T."/>
            <person name="Hsiao J."/>
            <person name="Zismann V."/>
            <person name="Iobst S."/>
            <person name="de Vazeille A.R."/>
            <person name="Buell C.R."/>
            <person name="Ying K."/>
            <person name="Li Y."/>
            <person name="Lu T."/>
            <person name="Huang Y."/>
            <person name="Zhao Q."/>
            <person name="Feng Q."/>
            <person name="Zhang L."/>
            <person name="Zhu J."/>
            <person name="Weng Q."/>
            <person name="Mu J."/>
            <person name="Lu Y."/>
            <person name="Fan D."/>
            <person name="Liu Y."/>
            <person name="Guan J."/>
            <person name="Zhang Y."/>
            <person name="Yu S."/>
            <person name="Liu X."/>
            <person name="Zhang Y."/>
            <person name="Hong G."/>
            <person name="Han B."/>
            <person name="Choisne N."/>
            <person name="Demange N."/>
            <person name="Orjeda G."/>
            <person name="Samain S."/>
            <person name="Cattolico L."/>
            <person name="Pelletier E."/>
            <person name="Couloux A."/>
            <person name="Segurens B."/>
            <person name="Wincker P."/>
            <person name="D'Hont A."/>
            <person name="Scarpelli C."/>
            <person name="Weissenbach J."/>
            <person name="Salanoubat M."/>
            <person name="Quetier F."/>
            <person name="Yu Y."/>
            <person name="Kim H.R."/>
            <person name="Rambo T."/>
            <person name="Currie J."/>
            <person name="Collura K."/>
            <person name="Luo M."/>
            <person name="Yang T."/>
            <person name="Ammiraju J.S.S."/>
            <person name="Engler F."/>
            <person name="Soderlund C."/>
            <person name="Wing R.A."/>
            <person name="Palmer L.E."/>
            <person name="de la Bastide M."/>
            <person name="Spiegel L."/>
            <person name="Nascimento L."/>
            <person name="Zutavern T."/>
            <person name="O'Shaughnessy A."/>
            <person name="Dike S."/>
            <person name="Dedhia N."/>
            <person name="Preston R."/>
            <person name="Balija V."/>
            <person name="McCombie W.R."/>
            <person name="Chow T."/>
            <person name="Chen H."/>
            <person name="Chung M."/>
            <person name="Chen C."/>
            <person name="Shaw J."/>
            <person name="Wu H."/>
            <person name="Hsiao K."/>
            <person name="Chao Y."/>
            <person name="Chu M."/>
            <person name="Cheng C."/>
            <person name="Hour A."/>
            <person name="Lee P."/>
            <person name="Lin S."/>
            <person name="Lin Y."/>
            <person name="Liou J."/>
            <person name="Liu S."/>
            <person name="Hsing Y."/>
            <person name="Raghuvanshi S."/>
            <person name="Mohanty A."/>
            <person name="Bharti A.K."/>
            <person name="Gaur A."/>
            <person name="Gupta V."/>
            <person name="Kumar D."/>
            <person name="Ravi V."/>
            <person name="Vij S."/>
            <person name="Kapur A."/>
            <person name="Khurana P."/>
            <person name="Khurana P."/>
            <person name="Khurana J.P."/>
            <person name="Tyagi A.K."/>
            <person name="Gaikwad K."/>
            <person name="Singh A."/>
            <person name="Dalal V."/>
            <person name="Srivastava S."/>
            <person name="Dixit A."/>
            <person name="Pal A.K."/>
            <person name="Ghazi I.A."/>
            <person name="Yadav M."/>
            <person name="Pandit A."/>
            <person name="Bhargava A."/>
            <person name="Sureshbabu K."/>
            <person name="Batra K."/>
            <person name="Sharma T.R."/>
            <person name="Mohapatra T."/>
            <person name="Singh N.K."/>
            <person name="Messing J."/>
            <person name="Nelson A.B."/>
            <person name="Fuks G."/>
            <person name="Kavchok S."/>
            <person name="Keizer G."/>
            <person name="Linton E."/>
            <person name="Llaca V."/>
            <person name="Song R."/>
            <person name="Tanyolac B."/>
            <person name="Young S."/>
            <person name="Ho-Il K."/>
            <person name="Hahn J.H."/>
            <person name="Sangsakoo G."/>
            <person name="Vanavichit A."/>
            <person name="de Mattos Luiz.A.T."/>
            <person name="Zimmer P.D."/>
            <person name="Malone G."/>
            <person name="Dellagostin O."/>
            <person name="de Oliveira A.C."/>
            <person name="Bevan M."/>
            <person name="Bancroft I."/>
            <person name="Minx P."/>
            <person name="Cordum H."/>
            <person name="Wilson R."/>
            <person name="Cheng Z."/>
            <person name="Jin W."/>
            <person name="Jiang J."/>
            <person name="Leong S.A."/>
            <person name="Iwama H."/>
            <person name="Gojobori T."/>
            <person name="Itoh T."/>
            <person name="Niimura Y."/>
            <person name="Fujii Y."/>
            <person name="Habara T."/>
            <person name="Sakai H."/>
            <person name="Sato Y."/>
            <person name="Wilson G."/>
            <person name="Kumar K."/>
            <person name="McCouch S."/>
            <person name="Juretic N."/>
            <person name="Hoen D."/>
            <person name="Wright S."/>
            <person name="Bruskiewich R."/>
            <person name="Bureau T."/>
            <person name="Miyao A."/>
            <person name="Hirochika H."/>
            <person name="Nishikawa T."/>
            <person name="Kadowaki K."/>
            <person name="Sugiura M."/>
            <person name="Burr B."/>
            <person name="Sasaki T."/>
        </authorList>
    </citation>
    <scope>NUCLEOTIDE SEQUENCE [LARGE SCALE GENOMIC DNA]</scope>
    <source>
        <strain evidence="2">cv. Nipponbare</strain>
    </source>
</reference>
<dbReference type="Proteomes" id="UP000059680">
    <property type="component" value="Chromosome 6"/>
</dbReference>
<dbReference type="InParanoid" id="A0A0P0WT32"/>
<organism evidence="1 2">
    <name type="scientific">Oryza sativa subsp. japonica</name>
    <name type="common">Rice</name>
    <dbReference type="NCBI Taxonomy" id="39947"/>
    <lineage>
        <taxon>Eukaryota</taxon>
        <taxon>Viridiplantae</taxon>
        <taxon>Streptophyta</taxon>
        <taxon>Embryophyta</taxon>
        <taxon>Tracheophyta</taxon>
        <taxon>Spermatophyta</taxon>
        <taxon>Magnoliopsida</taxon>
        <taxon>Liliopsida</taxon>
        <taxon>Poales</taxon>
        <taxon>Poaceae</taxon>
        <taxon>BOP clade</taxon>
        <taxon>Oryzoideae</taxon>
        <taxon>Oryzeae</taxon>
        <taxon>Oryzinae</taxon>
        <taxon>Oryza</taxon>
        <taxon>Oryza sativa</taxon>
    </lineage>
</organism>
<evidence type="ECO:0000313" key="2">
    <source>
        <dbReference type="Proteomes" id="UP000059680"/>
    </source>
</evidence>
<name>A0A0P0WT32_ORYSJ</name>
<keyword evidence="2" id="KW-1185">Reference proteome</keyword>
<dbReference type="AlphaFoldDB" id="A0A0P0WT32"/>
<evidence type="ECO:0000313" key="1">
    <source>
        <dbReference type="EMBL" id="BAS96210.1"/>
    </source>
</evidence>